<reference evidence="2" key="2">
    <citation type="submission" date="2015-01" db="EMBL/GenBank/DDBJ databases">
        <title>Evolutionary Origins and Diversification of the Mycorrhizal Mutualists.</title>
        <authorList>
            <consortium name="DOE Joint Genome Institute"/>
            <consortium name="Mycorrhizal Genomics Consortium"/>
            <person name="Kohler A."/>
            <person name="Kuo A."/>
            <person name="Nagy L.G."/>
            <person name="Floudas D."/>
            <person name="Copeland A."/>
            <person name="Barry K.W."/>
            <person name="Cichocki N."/>
            <person name="Veneault-Fourrey C."/>
            <person name="LaButti K."/>
            <person name="Lindquist E.A."/>
            <person name="Lipzen A."/>
            <person name="Lundell T."/>
            <person name="Morin E."/>
            <person name="Murat C."/>
            <person name="Riley R."/>
            <person name="Ohm R."/>
            <person name="Sun H."/>
            <person name="Tunlid A."/>
            <person name="Henrissat B."/>
            <person name="Grigoriev I.V."/>
            <person name="Hibbett D.S."/>
            <person name="Martin F."/>
        </authorList>
    </citation>
    <scope>NUCLEOTIDE SEQUENCE [LARGE SCALE GENOMIC DNA]</scope>
    <source>
        <strain evidence="2">UH-Slu-Lm8-n1</strain>
    </source>
</reference>
<proteinExistence type="predicted"/>
<dbReference type="EMBL" id="KN835208">
    <property type="protein sequence ID" value="KIK43612.1"/>
    <property type="molecule type" value="Genomic_DNA"/>
</dbReference>
<dbReference type="AlphaFoldDB" id="A0A0D0BBG5"/>
<dbReference type="OrthoDB" id="10595455at2759"/>
<reference evidence="1 2" key="1">
    <citation type="submission" date="2014-04" db="EMBL/GenBank/DDBJ databases">
        <authorList>
            <consortium name="DOE Joint Genome Institute"/>
            <person name="Kuo A."/>
            <person name="Ruytinx J."/>
            <person name="Rineau F."/>
            <person name="Colpaert J."/>
            <person name="Kohler A."/>
            <person name="Nagy L.G."/>
            <person name="Floudas D."/>
            <person name="Copeland A."/>
            <person name="Barry K.W."/>
            <person name="Cichocki N."/>
            <person name="Veneault-Fourrey C."/>
            <person name="LaButti K."/>
            <person name="Lindquist E.A."/>
            <person name="Lipzen A."/>
            <person name="Lundell T."/>
            <person name="Morin E."/>
            <person name="Murat C."/>
            <person name="Sun H."/>
            <person name="Tunlid A."/>
            <person name="Henrissat B."/>
            <person name="Grigoriev I.V."/>
            <person name="Hibbett D.S."/>
            <person name="Martin F."/>
            <person name="Nordberg H.P."/>
            <person name="Cantor M.N."/>
            <person name="Hua S.X."/>
        </authorList>
    </citation>
    <scope>NUCLEOTIDE SEQUENCE [LARGE SCALE GENOMIC DNA]</scope>
    <source>
        <strain evidence="1 2">UH-Slu-Lm8-n1</strain>
    </source>
</reference>
<protein>
    <submittedName>
        <fullName evidence="1">Uncharacterized protein</fullName>
    </submittedName>
</protein>
<dbReference type="HOGENOM" id="CLU_2591400_0_0_1"/>
<keyword evidence="2" id="KW-1185">Reference proteome</keyword>
<sequence>MLKCDRNSSHVGSLYLWWRLCGTHLPFSTRKSFHSSPWVTDRELTTNTNQWSSGIWTPSSQRPNNVRLKFVRAIHQRSHQ</sequence>
<evidence type="ECO:0000313" key="1">
    <source>
        <dbReference type="EMBL" id="KIK43612.1"/>
    </source>
</evidence>
<gene>
    <name evidence="1" type="ORF">CY34DRAFT_692012</name>
</gene>
<name>A0A0D0BBG5_9AGAM</name>
<dbReference type="InParanoid" id="A0A0D0BBG5"/>
<dbReference type="Proteomes" id="UP000054485">
    <property type="component" value="Unassembled WGS sequence"/>
</dbReference>
<organism evidence="1 2">
    <name type="scientific">Suillus luteus UH-Slu-Lm8-n1</name>
    <dbReference type="NCBI Taxonomy" id="930992"/>
    <lineage>
        <taxon>Eukaryota</taxon>
        <taxon>Fungi</taxon>
        <taxon>Dikarya</taxon>
        <taxon>Basidiomycota</taxon>
        <taxon>Agaricomycotina</taxon>
        <taxon>Agaricomycetes</taxon>
        <taxon>Agaricomycetidae</taxon>
        <taxon>Boletales</taxon>
        <taxon>Suillineae</taxon>
        <taxon>Suillaceae</taxon>
        <taxon>Suillus</taxon>
    </lineage>
</organism>
<accession>A0A0D0BBG5</accession>
<evidence type="ECO:0000313" key="2">
    <source>
        <dbReference type="Proteomes" id="UP000054485"/>
    </source>
</evidence>